<dbReference type="InterPro" id="IPR032675">
    <property type="entry name" value="LRR_dom_sf"/>
</dbReference>
<dbReference type="SUPFAM" id="SSF52058">
    <property type="entry name" value="L domain-like"/>
    <property type="match status" value="1"/>
</dbReference>
<proteinExistence type="predicted"/>
<accession>A0AAD4JS30</accession>
<dbReference type="PROSITE" id="PS51450">
    <property type="entry name" value="LRR"/>
    <property type="match status" value="1"/>
</dbReference>
<dbReference type="GO" id="GO:0003723">
    <property type="term" value="F:RNA binding"/>
    <property type="evidence" value="ECO:0007669"/>
    <property type="project" value="TreeGrafter"/>
</dbReference>
<name>A0AAD4JS30_9MUSC</name>
<comment type="caution">
    <text evidence="2">The sequence shown here is derived from an EMBL/GenBank/DDBJ whole genome shotgun (WGS) entry which is preliminary data.</text>
</comment>
<keyword evidence="3" id="KW-1185">Reference proteome</keyword>
<feature type="domain" description="NXF1/2/3/5-like leucine-rich repeat" evidence="1">
    <location>
        <begin position="106"/>
        <end position="220"/>
    </location>
</feature>
<evidence type="ECO:0000313" key="3">
    <source>
        <dbReference type="Proteomes" id="UP001200034"/>
    </source>
</evidence>
<feature type="non-terminal residue" evidence="2">
    <location>
        <position position="233"/>
    </location>
</feature>
<dbReference type="InterPro" id="IPR030217">
    <property type="entry name" value="NXF_fam"/>
</dbReference>
<dbReference type="AlphaFoldDB" id="A0AAD4JS30"/>
<dbReference type="Proteomes" id="UP001200034">
    <property type="component" value="Unassembled WGS sequence"/>
</dbReference>
<dbReference type="PANTHER" id="PTHR10662:SF22">
    <property type="entry name" value="NUCLEAR RNA EXPORT FACTOR 1"/>
    <property type="match status" value="1"/>
</dbReference>
<feature type="non-terminal residue" evidence="2">
    <location>
        <position position="1"/>
    </location>
</feature>
<dbReference type="GO" id="GO:0005634">
    <property type="term" value="C:nucleus"/>
    <property type="evidence" value="ECO:0007669"/>
    <property type="project" value="TreeGrafter"/>
</dbReference>
<dbReference type="InterPro" id="IPR001611">
    <property type="entry name" value="Leu-rich_rpt"/>
</dbReference>
<dbReference type="PANTHER" id="PTHR10662">
    <property type="entry name" value="NUCLEAR RNA EXPORT FACTOR"/>
    <property type="match status" value="1"/>
</dbReference>
<gene>
    <name evidence="2" type="ORF">KR093_001292</name>
</gene>
<reference evidence="2" key="1">
    <citation type="journal article" date="2021" name="Mol. Ecol. Resour.">
        <title>Phylogenomic analyses of the genus Drosophila reveals genomic signals of climate adaptation.</title>
        <authorList>
            <person name="Li F."/>
            <person name="Rane R.V."/>
            <person name="Luria V."/>
            <person name="Xiong Z."/>
            <person name="Chen J."/>
            <person name="Li Z."/>
            <person name="Catullo R.A."/>
            <person name="Griffin P.C."/>
            <person name="Schiffer M."/>
            <person name="Pearce S."/>
            <person name="Lee S.F."/>
            <person name="McElroy K."/>
            <person name="Stocker A."/>
            <person name="Shirriffs J."/>
            <person name="Cockerell F."/>
            <person name="Coppin C."/>
            <person name="Sgro C.M."/>
            <person name="Karger A."/>
            <person name="Cain J.W."/>
            <person name="Weber J.A."/>
            <person name="Santpere G."/>
            <person name="Kirschner M.W."/>
            <person name="Hoffmann A.A."/>
            <person name="Oakeshott J.G."/>
            <person name="Zhang G."/>
        </authorList>
    </citation>
    <scope>NUCLEOTIDE SEQUENCE</scope>
    <source>
        <strain evidence="2">BGI-SZ-2011g</strain>
    </source>
</reference>
<sequence length="233" mass="26977">IPISSYGWYRVSVYSQKSGCSNAEVLSKLRRAVAPLKLRCHYMREAGQVEGGATFSFHVDNYQLAAELRLRAHRPPAIGVRVDDEPPRVELTAAYRQKLRQAILSRYDAHRRCLNLCRFYADAQWEGEFCALQQLECLEAVVQIAGQEMPRLRRLLLDNNRLSELAGLRGVEQLLPRLKSISLRHNELGWLSELSVLEKLRELRKLNLKRNPLPLNYEQHVVIMLPQLRKLNR</sequence>
<evidence type="ECO:0000259" key="1">
    <source>
        <dbReference type="Pfam" id="PF24048"/>
    </source>
</evidence>
<organism evidence="2 3">
    <name type="scientific">Drosophila rubida</name>
    <dbReference type="NCBI Taxonomy" id="30044"/>
    <lineage>
        <taxon>Eukaryota</taxon>
        <taxon>Metazoa</taxon>
        <taxon>Ecdysozoa</taxon>
        <taxon>Arthropoda</taxon>
        <taxon>Hexapoda</taxon>
        <taxon>Insecta</taxon>
        <taxon>Pterygota</taxon>
        <taxon>Neoptera</taxon>
        <taxon>Endopterygota</taxon>
        <taxon>Diptera</taxon>
        <taxon>Brachycera</taxon>
        <taxon>Muscomorpha</taxon>
        <taxon>Ephydroidea</taxon>
        <taxon>Drosophilidae</taxon>
        <taxon>Drosophila</taxon>
    </lineage>
</organism>
<dbReference type="InterPro" id="IPR057125">
    <property type="entry name" value="NXF1/2/3/5-like_LRR"/>
</dbReference>
<dbReference type="EMBL" id="JAJJHW010003409">
    <property type="protein sequence ID" value="KAH8358628.1"/>
    <property type="molecule type" value="Genomic_DNA"/>
</dbReference>
<protein>
    <recommendedName>
        <fullName evidence="1">NXF1/2/3/5-like leucine-rich repeat domain-containing protein</fullName>
    </recommendedName>
</protein>
<dbReference type="Gene3D" id="3.80.10.10">
    <property type="entry name" value="Ribonuclease Inhibitor"/>
    <property type="match status" value="1"/>
</dbReference>
<dbReference type="GO" id="GO:0016973">
    <property type="term" value="P:poly(A)+ mRNA export from nucleus"/>
    <property type="evidence" value="ECO:0007669"/>
    <property type="project" value="TreeGrafter"/>
</dbReference>
<evidence type="ECO:0000313" key="2">
    <source>
        <dbReference type="EMBL" id="KAH8358628.1"/>
    </source>
</evidence>
<dbReference type="Pfam" id="PF24048">
    <property type="entry name" value="LRR_NXF1-5"/>
    <property type="match status" value="1"/>
</dbReference>